<evidence type="ECO:0000259" key="10">
    <source>
        <dbReference type="SMART" id="SM01166"/>
    </source>
</evidence>
<gene>
    <name evidence="11" type="ORF">JYU34_010651</name>
</gene>
<keyword evidence="3" id="KW-0963">Cytoplasm</keyword>
<feature type="repeat" description="WD" evidence="8">
    <location>
        <begin position="75"/>
        <end position="109"/>
    </location>
</feature>
<protein>
    <recommendedName>
        <fullName evidence="9">Coronin</fullName>
    </recommendedName>
</protein>
<dbReference type="InterPro" id="IPR015505">
    <property type="entry name" value="Coronin"/>
</dbReference>
<feature type="domain" description="DUF1899" evidence="10">
    <location>
        <begin position="4"/>
        <end position="66"/>
    </location>
</feature>
<dbReference type="Pfam" id="PF08953">
    <property type="entry name" value="DUF1899"/>
    <property type="match status" value="1"/>
</dbReference>
<comment type="caution">
    <text evidence="11">The sequence shown here is derived from an EMBL/GenBank/DDBJ whole genome shotgun (WGS) entry which is preliminary data.</text>
</comment>
<evidence type="ECO:0000256" key="2">
    <source>
        <dbReference type="ARBA" id="ARBA00009482"/>
    </source>
</evidence>
<dbReference type="PANTHER" id="PTHR10856:SF20">
    <property type="entry name" value="CORONIN-7"/>
    <property type="match status" value="1"/>
</dbReference>
<dbReference type="Proteomes" id="UP000823941">
    <property type="component" value="Chromosome 14"/>
</dbReference>
<evidence type="ECO:0000313" key="11">
    <source>
        <dbReference type="EMBL" id="KAG7305151.1"/>
    </source>
</evidence>
<accession>A0ABQ7QIX8</accession>
<dbReference type="SMART" id="SM00320">
    <property type="entry name" value="WD40"/>
    <property type="match status" value="3"/>
</dbReference>
<comment type="subcellular location">
    <subcellularLocation>
        <location evidence="1">Cytoplasm</location>
    </subcellularLocation>
</comment>
<comment type="function">
    <text evidence="7">F-actin regulator involved in anterograde Golgi to endosome transport: upon ubiquitination via 'Lys-33'-linked ubiquitin chains by the BCR(KLHL20) E3 ubiquitin ligase complex, interacts with EPS15 and localizes to the trans-Golgi network, where it promotes actin polymerization, thereby facilitating post-Golgi trafficking. May play a role in the maintenance of the Golgi apparatus morphology.</text>
</comment>
<evidence type="ECO:0000256" key="1">
    <source>
        <dbReference type="ARBA" id="ARBA00004496"/>
    </source>
</evidence>
<keyword evidence="5 9" id="KW-0677">Repeat</keyword>
<keyword evidence="4 8" id="KW-0853">WD repeat</keyword>
<dbReference type="InterPro" id="IPR015943">
    <property type="entry name" value="WD40/YVTN_repeat-like_dom_sf"/>
</dbReference>
<evidence type="ECO:0000256" key="7">
    <source>
        <dbReference type="ARBA" id="ARBA00024838"/>
    </source>
</evidence>
<dbReference type="InterPro" id="IPR036322">
    <property type="entry name" value="WD40_repeat_dom_sf"/>
</dbReference>
<dbReference type="PANTHER" id="PTHR10856">
    <property type="entry name" value="CORONIN"/>
    <property type="match status" value="1"/>
</dbReference>
<evidence type="ECO:0000256" key="8">
    <source>
        <dbReference type="PROSITE-ProRule" id="PRU00221"/>
    </source>
</evidence>
<dbReference type="Gene3D" id="2.130.10.10">
    <property type="entry name" value="YVTN repeat-like/Quinoprotein amine dehydrogenase"/>
    <property type="match status" value="1"/>
</dbReference>
<evidence type="ECO:0000256" key="4">
    <source>
        <dbReference type="ARBA" id="ARBA00022574"/>
    </source>
</evidence>
<feature type="repeat" description="WD" evidence="8">
    <location>
        <begin position="167"/>
        <end position="199"/>
    </location>
</feature>
<dbReference type="Pfam" id="PF00400">
    <property type="entry name" value="WD40"/>
    <property type="match status" value="2"/>
</dbReference>
<comment type="similarity">
    <text evidence="2 9">Belongs to the WD repeat coronin family.</text>
</comment>
<keyword evidence="6" id="KW-0009">Actin-binding</keyword>
<sequence>MAWRFKASKYKNAAPIVPKPEACVRDVCVGSYQTYGNNICASASFMAFNWEHVGSSMAVLPLDDCGRKSKTMPLLHAHSDTITSSEFSPFHDGLLMTGSQDALVKIWHIPPEGLKESLSTPECTLSQKQRRVDNVGFHPVADGLIHVASGHQLALWDLTKQEEAYVNRDHTDVIQSISWKKDGRLLASSSKDKRVRVLDPRAPAAAAAAASHRGARDSRVVWTAQDNILTTG</sequence>
<keyword evidence="12" id="KW-1185">Reference proteome</keyword>
<dbReference type="EMBL" id="JAHIBW010000014">
    <property type="protein sequence ID" value="KAG7305151.1"/>
    <property type="molecule type" value="Genomic_DNA"/>
</dbReference>
<name>A0ABQ7QIX8_PLUXY</name>
<dbReference type="SMART" id="SM01166">
    <property type="entry name" value="DUF1899"/>
    <property type="match status" value="1"/>
</dbReference>
<evidence type="ECO:0000256" key="9">
    <source>
        <dbReference type="RuleBase" id="RU280818"/>
    </source>
</evidence>
<dbReference type="PROSITE" id="PS50082">
    <property type="entry name" value="WD_REPEATS_2"/>
    <property type="match status" value="2"/>
</dbReference>
<reference evidence="11 12" key="1">
    <citation type="submission" date="2021-06" db="EMBL/GenBank/DDBJ databases">
        <title>A haploid diamondback moth (Plutella xylostella L.) genome assembly resolves 31 chromosomes and identifies a diamide resistance mutation.</title>
        <authorList>
            <person name="Ward C.M."/>
            <person name="Perry K.D."/>
            <person name="Baker G."/>
            <person name="Powis K."/>
            <person name="Heckel D.G."/>
            <person name="Baxter S.W."/>
        </authorList>
    </citation>
    <scope>NUCLEOTIDE SEQUENCE [LARGE SCALE GENOMIC DNA]</scope>
    <source>
        <strain evidence="11 12">LV</strain>
        <tissue evidence="11">Single pupa</tissue>
    </source>
</reference>
<dbReference type="PROSITE" id="PS50294">
    <property type="entry name" value="WD_REPEATS_REGION"/>
    <property type="match status" value="2"/>
</dbReference>
<proteinExistence type="inferred from homology"/>
<evidence type="ECO:0000256" key="6">
    <source>
        <dbReference type="ARBA" id="ARBA00023203"/>
    </source>
</evidence>
<dbReference type="InterPro" id="IPR015048">
    <property type="entry name" value="DUF1899"/>
</dbReference>
<organism evidence="11 12">
    <name type="scientific">Plutella xylostella</name>
    <name type="common">Diamondback moth</name>
    <name type="synonym">Plutella maculipennis</name>
    <dbReference type="NCBI Taxonomy" id="51655"/>
    <lineage>
        <taxon>Eukaryota</taxon>
        <taxon>Metazoa</taxon>
        <taxon>Ecdysozoa</taxon>
        <taxon>Arthropoda</taxon>
        <taxon>Hexapoda</taxon>
        <taxon>Insecta</taxon>
        <taxon>Pterygota</taxon>
        <taxon>Neoptera</taxon>
        <taxon>Endopterygota</taxon>
        <taxon>Lepidoptera</taxon>
        <taxon>Glossata</taxon>
        <taxon>Ditrysia</taxon>
        <taxon>Yponomeutoidea</taxon>
        <taxon>Plutellidae</taxon>
        <taxon>Plutella</taxon>
    </lineage>
</organism>
<evidence type="ECO:0000313" key="12">
    <source>
        <dbReference type="Proteomes" id="UP000823941"/>
    </source>
</evidence>
<dbReference type="SUPFAM" id="SSF50978">
    <property type="entry name" value="WD40 repeat-like"/>
    <property type="match status" value="1"/>
</dbReference>
<evidence type="ECO:0000256" key="3">
    <source>
        <dbReference type="ARBA" id="ARBA00022490"/>
    </source>
</evidence>
<evidence type="ECO:0000256" key="5">
    <source>
        <dbReference type="ARBA" id="ARBA00022737"/>
    </source>
</evidence>
<dbReference type="InterPro" id="IPR001680">
    <property type="entry name" value="WD40_rpt"/>
</dbReference>